<evidence type="ECO:0000256" key="1">
    <source>
        <dbReference type="ARBA" id="ARBA00004123"/>
    </source>
</evidence>
<evidence type="ECO:0000313" key="5">
    <source>
        <dbReference type="EMBL" id="KAK2604481.1"/>
    </source>
</evidence>
<proteinExistence type="predicted"/>
<dbReference type="Proteomes" id="UP001265746">
    <property type="component" value="Unassembled WGS sequence"/>
</dbReference>
<comment type="subcellular location">
    <subcellularLocation>
        <location evidence="1">Nucleus</location>
    </subcellularLocation>
</comment>
<dbReference type="GO" id="GO:0005634">
    <property type="term" value="C:nucleus"/>
    <property type="evidence" value="ECO:0007669"/>
    <property type="project" value="UniProtKB-SubCell"/>
</dbReference>
<dbReference type="Pfam" id="PF04082">
    <property type="entry name" value="Fungal_trans"/>
    <property type="match status" value="1"/>
</dbReference>
<dbReference type="AlphaFoldDB" id="A0AAD9SEB8"/>
<evidence type="ECO:0000313" key="6">
    <source>
        <dbReference type="Proteomes" id="UP001265746"/>
    </source>
</evidence>
<dbReference type="GO" id="GO:0006351">
    <property type="term" value="P:DNA-templated transcription"/>
    <property type="evidence" value="ECO:0007669"/>
    <property type="project" value="InterPro"/>
</dbReference>
<feature type="region of interest" description="Disordered" evidence="3">
    <location>
        <begin position="365"/>
        <end position="399"/>
    </location>
</feature>
<reference evidence="5" key="1">
    <citation type="submission" date="2023-06" db="EMBL/GenBank/DDBJ databases">
        <authorList>
            <person name="Noh H."/>
        </authorList>
    </citation>
    <scope>NUCLEOTIDE SEQUENCE</scope>
    <source>
        <strain evidence="5">DUCC20226</strain>
    </source>
</reference>
<dbReference type="GO" id="GO:0008270">
    <property type="term" value="F:zinc ion binding"/>
    <property type="evidence" value="ECO:0007669"/>
    <property type="project" value="InterPro"/>
</dbReference>
<dbReference type="SMART" id="SM00906">
    <property type="entry name" value="Fungal_trans"/>
    <property type="match status" value="1"/>
</dbReference>
<comment type="caution">
    <text evidence="5">The sequence shown here is derived from an EMBL/GenBank/DDBJ whole genome shotgun (WGS) entry which is preliminary data.</text>
</comment>
<dbReference type="InterPro" id="IPR050613">
    <property type="entry name" value="Sec_Metabolite_Reg"/>
</dbReference>
<name>A0AAD9SEB8_PHOAM</name>
<sequence>MAQGTMFNIEMPDCDSSAEDWLHLSERALVKGNFLSNNMVAGLQTLHLMAHLQLQLDKDRRGDTAWPLWGLVMRLIQAMGMHRDGDCWNLPQDVVEERRKVFWECNSADIFQAHCFSRPSAINPDHCDTAFPSEPLKPNGEKSYSIVRFELSLISSDILNMAMKVRKPAYSDITDLDLKLCEFEQNIPFSLRCRAALLATPSRYPQLEAAIAASPEPSRRSLAISFQQTNLALNISETVINLHRPYYAKALYDVDHVESVYKSSFYTVIERCGIIIAIVTDIHNRFPAVSTRQWNFWYHVFNSALCLGTLALRDPGNVMAGFVLTQIDAAISLFTSLLQHGARTPRYKRNLQWLLNLRTRALSKTSKVSATQEGAPQRDAESDRQSNSGEGEGHREQDEDVELLGWRTRLIERADQGRKKTIRTIPLAETPTGSQITDMAMPSASLPAVTLDSTNDILRDFWDPMLLQDVFGPPHDHPNPFMVNGATWWDHTRSETQARV</sequence>
<evidence type="ECO:0000259" key="4">
    <source>
        <dbReference type="SMART" id="SM00906"/>
    </source>
</evidence>
<dbReference type="EMBL" id="JAUJFL010000004">
    <property type="protein sequence ID" value="KAK2604481.1"/>
    <property type="molecule type" value="Genomic_DNA"/>
</dbReference>
<feature type="compositionally biased region" description="Polar residues" evidence="3">
    <location>
        <begin position="365"/>
        <end position="374"/>
    </location>
</feature>
<feature type="domain" description="Xylanolytic transcriptional activator regulatory" evidence="4">
    <location>
        <begin position="65"/>
        <end position="138"/>
    </location>
</feature>
<accession>A0AAD9SEB8</accession>
<gene>
    <name evidence="5" type="ORF">N8I77_007408</name>
</gene>
<keyword evidence="6" id="KW-1185">Reference proteome</keyword>
<dbReference type="CDD" id="cd12148">
    <property type="entry name" value="fungal_TF_MHR"/>
    <property type="match status" value="1"/>
</dbReference>
<keyword evidence="2" id="KW-0539">Nucleus</keyword>
<dbReference type="GO" id="GO:0003677">
    <property type="term" value="F:DNA binding"/>
    <property type="evidence" value="ECO:0007669"/>
    <property type="project" value="InterPro"/>
</dbReference>
<organism evidence="5 6">
    <name type="scientific">Phomopsis amygdali</name>
    <name type="common">Fusicoccum amygdali</name>
    <dbReference type="NCBI Taxonomy" id="1214568"/>
    <lineage>
        <taxon>Eukaryota</taxon>
        <taxon>Fungi</taxon>
        <taxon>Dikarya</taxon>
        <taxon>Ascomycota</taxon>
        <taxon>Pezizomycotina</taxon>
        <taxon>Sordariomycetes</taxon>
        <taxon>Sordariomycetidae</taxon>
        <taxon>Diaporthales</taxon>
        <taxon>Diaporthaceae</taxon>
        <taxon>Diaporthe</taxon>
    </lineage>
</organism>
<evidence type="ECO:0000256" key="3">
    <source>
        <dbReference type="SAM" id="MobiDB-lite"/>
    </source>
</evidence>
<dbReference type="PANTHER" id="PTHR31001:SF56">
    <property type="entry name" value="ZN(2)-C6 FUNGAL-TYPE DOMAIN-CONTAINING PROTEIN"/>
    <property type="match status" value="1"/>
</dbReference>
<evidence type="ECO:0000256" key="2">
    <source>
        <dbReference type="ARBA" id="ARBA00023242"/>
    </source>
</evidence>
<dbReference type="PANTHER" id="PTHR31001">
    <property type="entry name" value="UNCHARACTERIZED TRANSCRIPTIONAL REGULATORY PROTEIN"/>
    <property type="match status" value="1"/>
</dbReference>
<protein>
    <recommendedName>
        <fullName evidence="4">Xylanolytic transcriptional activator regulatory domain-containing protein</fullName>
    </recommendedName>
</protein>
<dbReference type="InterPro" id="IPR007219">
    <property type="entry name" value="XnlR_reg_dom"/>
</dbReference>